<dbReference type="GO" id="GO:0008483">
    <property type="term" value="F:transaminase activity"/>
    <property type="evidence" value="ECO:0007669"/>
    <property type="project" value="UniProtKB-KW"/>
</dbReference>
<gene>
    <name evidence="4" type="ORF">H9810_08450</name>
</gene>
<evidence type="ECO:0000313" key="5">
    <source>
        <dbReference type="Proteomes" id="UP000824031"/>
    </source>
</evidence>
<protein>
    <submittedName>
        <fullName evidence="4">LegC family aminotransferase</fullName>
    </submittedName>
</protein>
<sequence>MSEFIPLSVPNFGKREAELAGEAITSGWVSTSGGKVTEFEEALARYLSADRVVACNAGSSALHLAAMAAGITRGDEVIVPTLTFIAAVNPLTRYTGAEPIFIGCDDSLCIDPDAVEAFCRDHCELRDGKLYNKTTGAHVKALCVVHVFGNMADMVRLTDIARRYGLILIEDATEALGTRYTEGPFAGRYAGTIGDIGCYSFNGNKIITTGAGGAVVSNHPDWLEHAKHISTQAKADLLQFIHDEVGYNYRMTNVQACLGLAQLERLESFIAHKKELYDHYVARLDGVKGLHILPFRTGDVRPNRWFFSLYLKEAGLDRDTVIGNLQDQGIQTRPIWALIHEQADYPRNEAYALDKAQEYRRYIVNLPCSTNLTLDQCERVCQAVLSL</sequence>
<keyword evidence="4" id="KW-0808">Transferase</keyword>
<dbReference type="AlphaFoldDB" id="A0A9D2F311"/>
<reference evidence="4" key="2">
    <citation type="submission" date="2021-04" db="EMBL/GenBank/DDBJ databases">
        <authorList>
            <person name="Gilroy R."/>
        </authorList>
    </citation>
    <scope>NUCLEOTIDE SEQUENCE</scope>
    <source>
        <strain evidence="4">3436</strain>
    </source>
</reference>
<evidence type="ECO:0000256" key="3">
    <source>
        <dbReference type="RuleBase" id="RU004508"/>
    </source>
</evidence>
<accession>A0A9D2F311</accession>
<feature type="modified residue" description="N6-(pyridoxal phosphate)lysine" evidence="2">
    <location>
        <position position="205"/>
    </location>
</feature>
<evidence type="ECO:0000256" key="1">
    <source>
        <dbReference type="PIRSR" id="PIRSR000390-1"/>
    </source>
</evidence>
<evidence type="ECO:0000313" key="4">
    <source>
        <dbReference type="EMBL" id="HIZ48733.1"/>
    </source>
</evidence>
<dbReference type="InterPro" id="IPR015422">
    <property type="entry name" value="PyrdxlP-dep_Trfase_small"/>
</dbReference>
<dbReference type="Gene3D" id="3.90.1150.10">
    <property type="entry name" value="Aspartate Aminotransferase, domain 1"/>
    <property type="match status" value="1"/>
</dbReference>
<keyword evidence="4" id="KW-0032">Aminotransferase</keyword>
<dbReference type="SUPFAM" id="SSF53383">
    <property type="entry name" value="PLP-dependent transferases"/>
    <property type="match status" value="1"/>
</dbReference>
<dbReference type="InterPro" id="IPR015424">
    <property type="entry name" value="PyrdxlP-dep_Trfase"/>
</dbReference>
<keyword evidence="2 3" id="KW-0663">Pyridoxal phosphate</keyword>
<dbReference type="InterPro" id="IPR026385">
    <property type="entry name" value="LegC-like"/>
</dbReference>
<feature type="active site" description="Proton acceptor" evidence="1">
    <location>
        <position position="205"/>
    </location>
</feature>
<dbReference type="PIRSF" id="PIRSF000390">
    <property type="entry name" value="PLP_StrS"/>
    <property type="match status" value="1"/>
</dbReference>
<dbReference type="Proteomes" id="UP000824031">
    <property type="component" value="Unassembled WGS sequence"/>
</dbReference>
<dbReference type="GO" id="GO:0030170">
    <property type="term" value="F:pyridoxal phosphate binding"/>
    <property type="evidence" value="ECO:0007669"/>
    <property type="project" value="TreeGrafter"/>
</dbReference>
<dbReference type="InterPro" id="IPR000653">
    <property type="entry name" value="DegT/StrS_aminotransferase"/>
</dbReference>
<dbReference type="Gene3D" id="3.40.640.10">
    <property type="entry name" value="Type I PLP-dependent aspartate aminotransferase-like (Major domain)"/>
    <property type="match status" value="1"/>
</dbReference>
<comment type="caution">
    <text evidence="4">The sequence shown here is derived from an EMBL/GenBank/DDBJ whole genome shotgun (WGS) entry which is preliminary data.</text>
</comment>
<dbReference type="CDD" id="cd00616">
    <property type="entry name" value="AHBA_syn"/>
    <property type="match status" value="1"/>
</dbReference>
<dbReference type="Pfam" id="PF01041">
    <property type="entry name" value="DegT_DnrJ_EryC1"/>
    <property type="match status" value="1"/>
</dbReference>
<dbReference type="NCBIfam" id="TIGR04181">
    <property type="entry name" value="NHT_00031"/>
    <property type="match status" value="1"/>
</dbReference>
<dbReference type="EMBL" id="DXBO01000124">
    <property type="protein sequence ID" value="HIZ48733.1"/>
    <property type="molecule type" value="Genomic_DNA"/>
</dbReference>
<dbReference type="PANTHER" id="PTHR30244">
    <property type="entry name" value="TRANSAMINASE"/>
    <property type="match status" value="1"/>
</dbReference>
<dbReference type="InterPro" id="IPR015421">
    <property type="entry name" value="PyrdxlP-dep_Trfase_major"/>
</dbReference>
<name>A0A9D2F311_9FIRM</name>
<comment type="similarity">
    <text evidence="3">Belongs to the DegT/DnrJ/EryC1 family.</text>
</comment>
<proteinExistence type="inferred from homology"/>
<dbReference type="GO" id="GO:0000271">
    <property type="term" value="P:polysaccharide biosynthetic process"/>
    <property type="evidence" value="ECO:0007669"/>
    <property type="project" value="TreeGrafter"/>
</dbReference>
<evidence type="ECO:0000256" key="2">
    <source>
        <dbReference type="PIRSR" id="PIRSR000390-2"/>
    </source>
</evidence>
<dbReference type="PANTHER" id="PTHR30244:SF34">
    <property type="entry name" value="DTDP-4-AMINO-4,6-DIDEOXYGALACTOSE TRANSAMINASE"/>
    <property type="match status" value="1"/>
</dbReference>
<organism evidence="4 5">
    <name type="scientific">Candidatus Gemmiger excrementavium</name>
    <dbReference type="NCBI Taxonomy" id="2838608"/>
    <lineage>
        <taxon>Bacteria</taxon>
        <taxon>Bacillati</taxon>
        <taxon>Bacillota</taxon>
        <taxon>Clostridia</taxon>
        <taxon>Eubacteriales</taxon>
        <taxon>Gemmiger</taxon>
    </lineage>
</organism>
<reference evidence="4" key="1">
    <citation type="journal article" date="2021" name="PeerJ">
        <title>Extensive microbial diversity within the chicken gut microbiome revealed by metagenomics and culture.</title>
        <authorList>
            <person name="Gilroy R."/>
            <person name="Ravi A."/>
            <person name="Getino M."/>
            <person name="Pursley I."/>
            <person name="Horton D.L."/>
            <person name="Alikhan N.F."/>
            <person name="Baker D."/>
            <person name="Gharbi K."/>
            <person name="Hall N."/>
            <person name="Watson M."/>
            <person name="Adriaenssens E.M."/>
            <person name="Foster-Nyarko E."/>
            <person name="Jarju S."/>
            <person name="Secka A."/>
            <person name="Antonio M."/>
            <person name="Oren A."/>
            <person name="Chaudhuri R.R."/>
            <person name="La Ragione R."/>
            <person name="Hildebrand F."/>
            <person name="Pallen M.J."/>
        </authorList>
    </citation>
    <scope>NUCLEOTIDE SEQUENCE</scope>
    <source>
        <strain evidence="4">3436</strain>
    </source>
</reference>